<evidence type="ECO:0000313" key="2">
    <source>
        <dbReference type="EMBL" id="KAG5524518.1"/>
    </source>
</evidence>
<evidence type="ECO:0000313" key="3">
    <source>
        <dbReference type="Proteomes" id="UP000823749"/>
    </source>
</evidence>
<comment type="caution">
    <text evidence="2">The sequence shown here is derived from an EMBL/GenBank/DDBJ whole genome shotgun (WGS) entry which is preliminary data.</text>
</comment>
<feature type="compositionally biased region" description="Basic and acidic residues" evidence="1">
    <location>
        <begin position="367"/>
        <end position="378"/>
    </location>
</feature>
<name>A0AAV6IAE2_9ERIC</name>
<feature type="compositionally biased region" description="Acidic residues" evidence="1">
    <location>
        <begin position="396"/>
        <end position="429"/>
    </location>
</feature>
<accession>A0AAV6IAE2</accession>
<feature type="region of interest" description="Disordered" evidence="1">
    <location>
        <begin position="250"/>
        <end position="432"/>
    </location>
</feature>
<gene>
    <name evidence="2" type="ORF">RHGRI_031249</name>
</gene>
<dbReference type="Proteomes" id="UP000823749">
    <property type="component" value="Chromosome 11"/>
</dbReference>
<feature type="compositionally biased region" description="Polar residues" evidence="1">
    <location>
        <begin position="323"/>
        <end position="340"/>
    </location>
</feature>
<organism evidence="2 3">
    <name type="scientific">Rhododendron griersonianum</name>
    <dbReference type="NCBI Taxonomy" id="479676"/>
    <lineage>
        <taxon>Eukaryota</taxon>
        <taxon>Viridiplantae</taxon>
        <taxon>Streptophyta</taxon>
        <taxon>Embryophyta</taxon>
        <taxon>Tracheophyta</taxon>
        <taxon>Spermatophyta</taxon>
        <taxon>Magnoliopsida</taxon>
        <taxon>eudicotyledons</taxon>
        <taxon>Gunneridae</taxon>
        <taxon>Pentapetalae</taxon>
        <taxon>asterids</taxon>
        <taxon>Ericales</taxon>
        <taxon>Ericaceae</taxon>
        <taxon>Ericoideae</taxon>
        <taxon>Rhodoreae</taxon>
        <taxon>Rhododendron</taxon>
    </lineage>
</organism>
<feature type="compositionally biased region" description="Basic and acidic residues" evidence="1">
    <location>
        <begin position="298"/>
        <end position="313"/>
    </location>
</feature>
<dbReference type="AlphaFoldDB" id="A0AAV6IAE2"/>
<evidence type="ECO:0008006" key="4">
    <source>
        <dbReference type="Google" id="ProtNLM"/>
    </source>
</evidence>
<keyword evidence="3" id="KW-1185">Reference proteome</keyword>
<protein>
    <recommendedName>
        <fullName evidence="4">Aminotransferase-like plant mobile domain-containing protein</fullName>
    </recommendedName>
</protein>
<evidence type="ECO:0000256" key="1">
    <source>
        <dbReference type="SAM" id="MobiDB-lite"/>
    </source>
</evidence>
<dbReference type="EMBL" id="JACTNZ010000011">
    <property type="protein sequence ID" value="KAG5524518.1"/>
    <property type="molecule type" value="Genomic_DNA"/>
</dbReference>
<proteinExistence type="predicted"/>
<sequence length="538" mass="58081">MGCPKVGQNILGLLAEVFLKDLPPPDTVPSAWQATEFNGKMFDSDIHLAGFLVYWLSFFMIPDFPYEGQNHTVFALAVSLVRGDFVPLGPLFLSSLFHRLDQILAGVTNRDPRSCDGMGLAQLIPSSALSAFAATCPCSLPALCTEGARYVLYRPDKIARQFGYDQGAPNPVATLKSYIESICRFTRAFAEELSAVPVVSVVYHHDISLTSPKARKSGWRGKSSYWAPSDPTPAATWGITIAEPISTILPPRVTRAKTKEQASSQQEGPQLKRLQKGAPTKAARTPHSEEAPLSVASIEEKRTDEESRARGEGFDSSVDDSVPISQSLKLSCVAQPSTSGKPVAKDKNVIELDEGGSEGTDSDAEESYYHGNDDHGSEEGEDSGVNIGSENHSSDDDGGEDGSDVPELVSDGENDNDSNADDTDGDGVDESLGADMEVQPEVEEDDEDNDVPDLIHCRKVSTEGFLTVPDINRLAPEATIQEQSPQVAAVVTSTFDGRINVLPADDLSAYFQAHEATVALANLRWQTNYVMGNQRKAK</sequence>
<reference evidence="2" key="1">
    <citation type="submission" date="2020-08" db="EMBL/GenBank/DDBJ databases">
        <title>Plant Genome Project.</title>
        <authorList>
            <person name="Zhang R.-G."/>
        </authorList>
    </citation>
    <scope>NUCLEOTIDE SEQUENCE</scope>
    <source>
        <strain evidence="2">WSP0</strain>
        <tissue evidence="2">Leaf</tissue>
    </source>
</reference>
<feature type="compositionally biased region" description="Acidic residues" evidence="1">
    <location>
        <begin position="351"/>
        <end position="366"/>
    </location>
</feature>